<dbReference type="Gramene" id="KRH30218">
    <property type="protein sequence ID" value="KRH30218"/>
    <property type="gene ID" value="GLYMA_11G168300"/>
</dbReference>
<dbReference type="InterPro" id="IPR023214">
    <property type="entry name" value="HAD_sf"/>
</dbReference>
<dbReference type="SUPFAM" id="SSF56784">
    <property type="entry name" value="HAD-like"/>
    <property type="match status" value="1"/>
</dbReference>
<dbReference type="HOGENOM" id="CLU_037265_1_1_1"/>
<dbReference type="GO" id="GO:0004805">
    <property type="term" value="F:trehalose-phosphatase activity"/>
    <property type="evidence" value="ECO:0000318"/>
    <property type="project" value="GO_Central"/>
</dbReference>
<dbReference type="Gene3D" id="3.40.50.1000">
    <property type="entry name" value="HAD superfamily/HAD-like"/>
    <property type="match status" value="1"/>
</dbReference>
<comment type="function">
    <text evidence="4">Removes the phosphate from trehalose 6-phosphate to produce free trehalose. Trehalose accumulation in plant may improve abiotic stress tolerance.</text>
</comment>
<dbReference type="eggNOG" id="KOG1050">
    <property type="taxonomic scope" value="Eukaryota"/>
</dbReference>
<evidence type="ECO:0000313" key="8">
    <source>
        <dbReference type="Proteomes" id="UP000008827"/>
    </source>
</evidence>
<evidence type="ECO:0000256" key="1">
    <source>
        <dbReference type="ARBA" id="ARBA00000500"/>
    </source>
</evidence>
<keyword evidence="3 5" id="KW-0378">Hydrolase</keyword>
<proteinExistence type="inferred from homology"/>
<name>K7LQX9_SOYBN</name>
<protein>
    <recommendedName>
        <fullName evidence="5">Trehalose 6-phosphate phosphatase</fullName>
        <ecNumber evidence="5">3.1.3.12</ecNumber>
    </recommendedName>
</protein>
<dbReference type="AlphaFoldDB" id="K7LQX9"/>
<dbReference type="EnsemblPlants" id="KRH30218">
    <property type="protein sequence ID" value="KRH30218"/>
    <property type="gene ID" value="GLYMA_11G168300"/>
</dbReference>
<sequence length="214" mass="24240">MSKFCCTQLGVSLSTIYSAKGKQIIVFLDYDGTLSPIVADLDKAFMTRKTRATLKGIARHFPIAIVIGRCRDKVYNFVKLAELGMDITGPTKSPKSTVLFQSTSQFLPMIDEVYKILLEKMKTVPGALRLRTISFSWAALAEKVRLVLNEYPQLRLTQGRKVLEIHPTIKWDKGKALEFLLESLGYKNLNDIFPIYIGDDRTDEDAFRVLRSRG</sequence>
<comment type="cofactor">
    <cofactor evidence="2 5">
        <name>a divalent metal cation</name>
        <dbReference type="ChEBI" id="CHEBI:60240"/>
    </cofactor>
</comment>
<reference evidence="6" key="3">
    <citation type="submission" date="2018-07" db="EMBL/GenBank/DDBJ databases">
        <title>WGS assembly of Glycine max.</title>
        <authorList>
            <person name="Schmutz J."/>
            <person name="Cannon S."/>
            <person name="Schlueter J."/>
            <person name="Ma J."/>
            <person name="Mitros T."/>
            <person name="Nelson W."/>
            <person name="Hyten D."/>
            <person name="Song Q."/>
            <person name="Thelen J."/>
            <person name="Cheng J."/>
            <person name="Xu D."/>
            <person name="Hellsten U."/>
            <person name="May G."/>
            <person name="Yu Y."/>
            <person name="Sakurai T."/>
            <person name="Umezawa T."/>
            <person name="Bhattacharyya M."/>
            <person name="Sandhu D."/>
            <person name="Valliyodan B."/>
            <person name="Lindquist E."/>
            <person name="Peto M."/>
            <person name="Grant D."/>
            <person name="Shu S."/>
            <person name="Goodstein D."/>
            <person name="Barry K."/>
            <person name="Futrell-Griggs M."/>
            <person name="Abernathy B."/>
            <person name="Du J."/>
            <person name="Tian Z."/>
            <person name="Zhu L."/>
            <person name="Gill N."/>
            <person name="Joshi T."/>
            <person name="Libault M."/>
            <person name="Sethuraman A."/>
            <person name="Zhang X."/>
            <person name="Shinozaki K."/>
            <person name="Nguyen H."/>
            <person name="Wing R."/>
            <person name="Cregan P."/>
            <person name="Specht J."/>
            <person name="Grimwood J."/>
            <person name="Rokhsar D."/>
            <person name="Stacey G."/>
            <person name="Shoemaker R."/>
            <person name="Jackson S."/>
        </authorList>
    </citation>
    <scope>NUCLEOTIDE SEQUENCE</scope>
    <source>
        <tissue evidence="6">Callus</tissue>
    </source>
</reference>
<evidence type="ECO:0000313" key="6">
    <source>
        <dbReference type="EMBL" id="KRH30218.1"/>
    </source>
</evidence>
<keyword evidence="8" id="KW-1185">Reference proteome</keyword>
<dbReference type="InParanoid" id="K7LQX9"/>
<dbReference type="Gene3D" id="3.30.70.1020">
    <property type="entry name" value="Trehalose-6-phosphate phosphatase related protein, domain 2"/>
    <property type="match status" value="1"/>
</dbReference>
<evidence type="ECO:0000256" key="5">
    <source>
        <dbReference type="RuleBase" id="RU361117"/>
    </source>
</evidence>
<gene>
    <name evidence="6" type="ORF">GLYMA_11G168300</name>
</gene>
<dbReference type="EMBL" id="CM000844">
    <property type="protein sequence ID" value="KRH30218.1"/>
    <property type="molecule type" value="Genomic_DNA"/>
</dbReference>
<organism evidence="7">
    <name type="scientific">Glycine max</name>
    <name type="common">Soybean</name>
    <name type="synonym">Glycine hispida</name>
    <dbReference type="NCBI Taxonomy" id="3847"/>
    <lineage>
        <taxon>Eukaryota</taxon>
        <taxon>Viridiplantae</taxon>
        <taxon>Streptophyta</taxon>
        <taxon>Embryophyta</taxon>
        <taxon>Tracheophyta</taxon>
        <taxon>Spermatophyta</taxon>
        <taxon>Magnoliopsida</taxon>
        <taxon>eudicotyledons</taxon>
        <taxon>Gunneridae</taxon>
        <taxon>Pentapetalae</taxon>
        <taxon>rosids</taxon>
        <taxon>fabids</taxon>
        <taxon>Fabales</taxon>
        <taxon>Fabaceae</taxon>
        <taxon>Papilionoideae</taxon>
        <taxon>50 kb inversion clade</taxon>
        <taxon>NPAAA clade</taxon>
        <taxon>indigoferoid/millettioid clade</taxon>
        <taxon>Phaseoleae</taxon>
        <taxon>Glycine</taxon>
        <taxon>Glycine subgen. Soja</taxon>
    </lineage>
</organism>
<dbReference type="InterPro" id="IPR036412">
    <property type="entry name" value="HAD-like_sf"/>
</dbReference>
<comment type="pathway">
    <text evidence="5">Glycan biosynthesis; trehalose biosynthesis.</text>
</comment>
<dbReference type="Proteomes" id="UP000008827">
    <property type="component" value="Chromosome 11"/>
</dbReference>
<dbReference type="STRING" id="3847.K7LQX9"/>
<evidence type="ECO:0000256" key="4">
    <source>
        <dbReference type="ARBA" id="ARBA00025274"/>
    </source>
</evidence>
<evidence type="ECO:0000256" key="3">
    <source>
        <dbReference type="ARBA" id="ARBA00022801"/>
    </source>
</evidence>
<dbReference type="PANTHER" id="PTHR43768:SF48">
    <property type="entry name" value="TREHALOSE 6-PHOSPHATE PHOSPHATASE"/>
    <property type="match status" value="1"/>
</dbReference>
<dbReference type="GO" id="GO:0005992">
    <property type="term" value="P:trehalose biosynthetic process"/>
    <property type="evidence" value="ECO:0000318"/>
    <property type="project" value="GO_Central"/>
</dbReference>
<dbReference type="EC" id="3.1.3.12" evidence="5"/>
<reference evidence="6 7" key="1">
    <citation type="journal article" date="2010" name="Nature">
        <title>Genome sequence of the palaeopolyploid soybean.</title>
        <authorList>
            <person name="Schmutz J."/>
            <person name="Cannon S.B."/>
            <person name="Schlueter J."/>
            <person name="Ma J."/>
            <person name="Mitros T."/>
            <person name="Nelson W."/>
            <person name="Hyten D.L."/>
            <person name="Song Q."/>
            <person name="Thelen J.J."/>
            <person name="Cheng J."/>
            <person name="Xu D."/>
            <person name="Hellsten U."/>
            <person name="May G.D."/>
            <person name="Yu Y."/>
            <person name="Sakurai T."/>
            <person name="Umezawa T."/>
            <person name="Bhattacharyya M.K."/>
            <person name="Sandhu D."/>
            <person name="Valliyodan B."/>
            <person name="Lindquist E."/>
            <person name="Peto M."/>
            <person name="Grant D."/>
            <person name="Shu S."/>
            <person name="Goodstein D."/>
            <person name="Barry K."/>
            <person name="Futrell-Griggs M."/>
            <person name="Abernathy B."/>
            <person name="Du J."/>
            <person name="Tian Z."/>
            <person name="Zhu L."/>
            <person name="Gill N."/>
            <person name="Joshi T."/>
            <person name="Libault M."/>
            <person name="Sethuraman A."/>
            <person name="Zhang X.-C."/>
            <person name="Shinozaki K."/>
            <person name="Nguyen H.T."/>
            <person name="Wing R.A."/>
            <person name="Cregan P."/>
            <person name="Specht J."/>
            <person name="Grimwood J."/>
            <person name="Rokhsar D."/>
            <person name="Stacey G."/>
            <person name="Shoemaker R.C."/>
            <person name="Jackson S.A."/>
        </authorList>
    </citation>
    <scope>NUCLEOTIDE SEQUENCE [LARGE SCALE GENOMIC DNA]</scope>
    <source>
        <strain evidence="7">cv. Williams 82</strain>
        <tissue evidence="6">Callus</tissue>
    </source>
</reference>
<dbReference type="NCBIfam" id="TIGR00685">
    <property type="entry name" value="T6PP"/>
    <property type="match status" value="1"/>
</dbReference>
<evidence type="ECO:0000313" key="7">
    <source>
        <dbReference type="EnsemblPlants" id="KRH30218"/>
    </source>
</evidence>
<evidence type="ECO:0000256" key="2">
    <source>
        <dbReference type="ARBA" id="ARBA00001968"/>
    </source>
</evidence>
<dbReference type="PANTHER" id="PTHR43768">
    <property type="entry name" value="TREHALOSE 6-PHOSPHATE PHOSPHATASE"/>
    <property type="match status" value="1"/>
</dbReference>
<comment type="catalytic activity">
    <reaction evidence="1 5">
        <text>alpha,alpha-trehalose 6-phosphate + H2O = alpha,alpha-trehalose + phosphate</text>
        <dbReference type="Rhea" id="RHEA:23420"/>
        <dbReference type="ChEBI" id="CHEBI:15377"/>
        <dbReference type="ChEBI" id="CHEBI:16551"/>
        <dbReference type="ChEBI" id="CHEBI:43474"/>
        <dbReference type="ChEBI" id="CHEBI:58429"/>
        <dbReference type="EC" id="3.1.3.12"/>
    </reaction>
</comment>
<dbReference type="UniPathway" id="UPA00299"/>
<comment type="similarity">
    <text evidence="5">Belongs to the trehalose phosphatase family.</text>
</comment>
<accession>K7LQX9</accession>
<dbReference type="InterPro" id="IPR003337">
    <property type="entry name" value="Trehalose_PPase"/>
</dbReference>
<dbReference type="PaxDb" id="3847-GLYMA11G28440.2"/>
<dbReference type="SMR" id="K7LQX9"/>
<dbReference type="Pfam" id="PF02358">
    <property type="entry name" value="Trehalose_PPase"/>
    <property type="match status" value="2"/>
</dbReference>
<dbReference type="InterPro" id="IPR044651">
    <property type="entry name" value="OTSB-like"/>
</dbReference>
<reference evidence="7" key="2">
    <citation type="submission" date="2018-02" db="UniProtKB">
        <authorList>
            <consortium name="EnsemblPlants"/>
        </authorList>
    </citation>
    <scope>IDENTIFICATION</scope>
    <source>
        <strain evidence="7">Williams 82</strain>
    </source>
</reference>